<accession>A0AAE0SWQ0</accession>
<dbReference type="GO" id="GO:0005634">
    <property type="term" value="C:nucleus"/>
    <property type="evidence" value="ECO:0007669"/>
    <property type="project" value="TreeGrafter"/>
</dbReference>
<dbReference type="PROSITE" id="PS50103">
    <property type="entry name" value="ZF_C3H1"/>
    <property type="match status" value="1"/>
</dbReference>
<reference evidence="4" key="3">
    <citation type="submission" date="2023-05" db="EMBL/GenBank/DDBJ databases">
        <authorList>
            <person name="Smith C.H."/>
        </authorList>
    </citation>
    <scope>NUCLEOTIDE SEQUENCE</scope>
    <source>
        <strain evidence="4">CHS0354</strain>
        <tissue evidence="4">Mantle</tissue>
    </source>
</reference>
<evidence type="ECO:0000313" key="4">
    <source>
        <dbReference type="EMBL" id="KAK3599149.1"/>
    </source>
</evidence>
<keyword evidence="1" id="KW-0479">Metal-binding</keyword>
<keyword evidence="5" id="KW-1185">Reference proteome</keyword>
<evidence type="ECO:0000256" key="2">
    <source>
        <dbReference type="SAM" id="MobiDB-lite"/>
    </source>
</evidence>
<proteinExistence type="predicted"/>
<feature type="domain" description="C3H1-type" evidence="3">
    <location>
        <begin position="144"/>
        <end position="171"/>
    </location>
</feature>
<evidence type="ECO:0000256" key="1">
    <source>
        <dbReference type="PROSITE-ProRule" id="PRU00723"/>
    </source>
</evidence>
<feature type="compositionally biased region" description="Basic residues" evidence="2">
    <location>
        <begin position="118"/>
        <end position="132"/>
    </location>
</feature>
<reference evidence="4" key="2">
    <citation type="journal article" date="2021" name="Genome Biol. Evol.">
        <title>Developing a high-quality reference genome for a parasitic bivalve with doubly uniparental inheritance (Bivalvia: Unionida).</title>
        <authorList>
            <person name="Smith C.H."/>
        </authorList>
    </citation>
    <scope>NUCLEOTIDE SEQUENCE</scope>
    <source>
        <strain evidence="4">CHS0354</strain>
        <tissue evidence="4">Mantle</tissue>
    </source>
</reference>
<name>A0AAE0SWQ0_9BIVA</name>
<sequence>MDKCKFGLCCKRNHDIFATDVKEVLTRYKINISRTPKEILAELKEALSKDEDSKCETSEVIYQRHEATPSLVSKRCTSTSNRATQKRPLKSQSDSSVTDSDEGSSGDSGGDPGGARIKSSRSGKHRSRSKKKKEPDRQLSVDSTQGTHICLYNLRGKCSFSESCRNVHKNMPYQWQIRYQSDGVWKDLGDQDNLDVELNFSNPDCDDCFCEDR</sequence>
<dbReference type="EMBL" id="JAEAOA010001012">
    <property type="protein sequence ID" value="KAK3599149.1"/>
    <property type="molecule type" value="Genomic_DNA"/>
</dbReference>
<comment type="caution">
    <text evidence="4">The sequence shown here is derived from an EMBL/GenBank/DDBJ whole genome shotgun (WGS) entry which is preliminary data.</text>
</comment>
<dbReference type="GO" id="GO:0008270">
    <property type="term" value="F:zinc ion binding"/>
    <property type="evidence" value="ECO:0007669"/>
    <property type="project" value="UniProtKB-KW"/>
</dbReference>
<keyword evidence="1" id="KW-0862">Zinc</keyword>
<dbReference type="PANTHER" id="PTHR45740:SF4">
    <property type="entry name" value="PROTEIN MONO-ADP-RIBOSYLTRANSFERASE PARP11"/>
    <property type="match status" value="1"/>
</dbReference>
<protein>
    <recommendedName>
        <fullName evidence="3">C3H1-type domain-containing protein</fullName>
    </recommendedName>
</protein>
<reference evidence="4" key="1">
    <citation type="journal article" date="2021" name="Genome Biol. Evol.">
        <title>A High-Quality Reference Genome for a Parasitic Bivalve with Doubly Uniparental Inheritance (Bivalvia: Unionida).</title>
        <authorList>
            <person name="Smith C.H."/>
        </authorList>
    </citation>
    <scope>NUCLEOTIDE SEQUENCE</scope>
    <source>
        <strain evidence="4">CHS0354</strain>
    </source>
</reference>
<evidence type="ECO:0000259" key="3">
    <source>
        <dbReference type="PROSITE" id="PS50103"/>
    </source>
</evidence>
<dbReference type="InterPro" id="IPR051712">
    <property type="entry name" value="ARTD-AVP"/>
</dbReference>
<dbReference type="Proteomes" id="UP001195483">
    <property type="component" value="Unassembled WGS sequence"/>
</dbReference>
<dbReference type="GO" id="GO:0003950">
    <property type="term" value="F:NAD+ poly-ADP-ribosyltransferase activity"/>
    <property type="evidence" value="ECO:0007669"/>
    <property type="project" value="TreeGrafter"/>
</dbReference>
<dbReference type="InterPro" id="IPR000571">
    <property type="entry name" value="Znf_CCCH"/>
</dbReference>
<feature type="zinc finger region" description="C3H1-type" evidence="1">
    <location>
        <begin position="144"/>
        <end position="171"/>
    </location>
</feature>
<feature type="region of interest" description="Disordered" evidence="2">
    <location>
        <begin position="71"/>
        <end position="141"/>
    </location>
</feature>
<dbReference type="GO" id="GO:1990404">
    <property type="term" value="F:NAD+-protein mono-ADP-ribosyltransferase activity"/>
    <property type="evidence" value="ECO:0007669"/>
    <property type="project" value="TreeGrafter"/>
</dbReference>
<dbReference type="PANTHER" id="PTHR45740">
    <property type="entry name" value="POLY [ADP-RIBOSE] POLYMERASE"/>
    <property type="match status" value="1"/>
</dbReference>
<organism evidence="4 5">
    <name type="scientific">Potamilus streckersoni</name>
    <dbReference type="NCBI Taxonomy" id="2493646"/>
    <lineage>
        <taxon>Eukaryota</taxon>
        <taxon>Metazoa</taxon>
        <taxon>Spiralia</taxon>
        <taxon>Lophotrochozoa</taxon>
        <taxon>Mollusca</taxon>
        <taxon>Bivalvia</taxon>
        <taxon>Autobranchia</taxon>
        <taxon>Heteroconchia</taxon>
        <taxon>Palaeoheterodonta</taxon>
        <taxon>Unionida</taxon>
        <taxon>Unionoidea</taxon>
        <taxon>Unionidae</taxon>
        <taxon>Ambleminae</taxon>
        <taxon>Lampsilini</taxon>
        <taxon>Potamilus</taxon>
    </lineage>
</organism>
<gene>
    <name evidence="4" type="ORF">CHS0354_016412</name>
</gene>
<evidence type="ECO:0000313" key="5">
    <source>
        <dbReference type="Proteomes" id="UP001195483"/>
    </source>
</evidence>
<keyword evidence="1" id="KW-0863">Zinc-finger</keyword>
<dbReference type="AlphaFoldDB" id="A0AAE0SWQ0"/>